<comment type="subcellular location">
    <subcellularLocation>
        <location evidence="1">Membrane</location>
        <topology evidence="1">Multi-pass membrane protein</topology>
    </subcellularLocation>
</comment>
<evidence type="ECO:0000256" key="7">
    <source>
        <dbReference type="PROSITE-ProRule" id="PRU00703"/>
    </source>
</evidence>
<dbReference type="InterPro" id="IPR044751">
    <property type="entry name" value="Ion_transp-like_CBS"/>
</dbReference>
<dbReference type="Pfam" id="PF00571">
    <property type="entry name" value="CBS"/>
    <property type="match status" value="2"/>
</dbReference>
<dbReference type="Gene3D" id="3.10.580.10">
    <property type="entry name" value="CBS-domain"/>
    <property type="match status" value="1"/>
</dbReference>
<dbReference type="HOGENOM" id="CLU_015237_4_1_0"/>
<dbReference type="InterPro" id="IPR046342">
    <property type="entry name" value="CBS_dom_sf"/>
</dbReference>
<evidence type="ECO:0000256" key="2">
    <source>
        <dbReference type="ARBA" id="ARBA00022692"/>
    </source>
</evidence>
<evidence type="ECO:0000256" key="3">
    <source>
        <dbReference type="ARBA" id="ARBA00022737"/>
    </source>
</evidence>
<evidence type="ECO:0000313" key="12">
    <source>
        <dbReference type="Proteomes" id="UP000000925"/>
    </source>
</evidence>
<dbReference type="eggNOG" id="COG1253">
    <property type="taxonomic scope" value="Bacteria"/>
</dbReference>
<keyword evidence="2 8" id="KW-0812">Transmembrane</keyword>
<dbReference type="PANTHER" id="PTHR22777">
    <property type="entry name" value="HEMOLYSIN-RELATED"/>
    <property type="match status" value="1"/>
</dbReference>
<dbReference type="CDD" id="cd04590">
    <property type="entry name" value="CBS_pair_CorC_HlyC_assoc"/>
    <property type="match status" value="1"/>
</dbReference>
<dbReference type="PROSITE" id="PS51371">
    <property type="entry name" value="CBS"/>
    <property type="match status" value="2"/>
</dbReference>
<feature type="domain" description="CBS" evidence="9">
    <location>
        <begin position="199"/>
        <end position="259"/>
    </location>
</feature>
<name>D5EKI9_CORAD</name>
<dbReference type="InterPro" id="IPR000644">
    <property type="entry name" value="CBS_dom"/>
</dbReference>
<dbReference type="InterPro" id="IPR002550">
    <property type="entry name" value="CNNM"/>
</dbReference>
<dbReference type="STRING" id="583355.Caka_0041"/>
<keyword evidence="3" id="KW-0677">Repeat</keyword>
<organism evidence="11 12">
    <name type="scientific">Coraliomargarita akajimensis (strain DSM 45221 / IAM 15411 / JCM 23193 / KCTC 12865 / 04OKA010-24)</name>
    <dbReference type="NCBI Taxonomy" id="583355"/>
    <lineage>
        <taxon>Bacteria</taxon>
        <taxon>Pseudomonadati</taxon>
        <taxon>Verrucomicrobiota</taxon>
        <taxon>Opitutia</taxon>
        <taxon>Puniceicoccales</taxon>
        <taxon>Coraliomargaritaceae</taxon>
        <taxon>Coraliomargarita</taxon>
    </lineage>
</organism>
<dbReference type="KEGG" id="caa:Caka_0041"/>
<protein>
    <recommendedName>
        <fullName evidence="13">CBS domain containing protein</fullName>
    </recommendedName>
</protein>
<accession>D5EKI9</accession>
<evidence type="ECO:0000259" key="9">
    <source>
        <dbReference type="PROSITE" id="PS51371"/>
    </source>
</evidence>
<reference evidence="11 12" key="1">
    <citation type="journal article" date="2010" name="Stand. Genomic Sci.">
        <title>Complete genome sequence of Coraliomargarita akajimensis type strain (04OKA010-24).</title>
        <authorList>
            <person name="Mavromatis K."/>
            <person name="Abt B."/>
            <person name="Brambilla E."/>
            <person name="Lapidus A."/>
            <person name="Copeland A."/>
            <person name="Deshpande S."/>
            <person name="Nolan M."/>
            <person name="Lucas S."/>
            <person name="Tice H."/>
            <person name="Cheng J.F."/>
            <person name="Han C."/>
            <person name="Detter J.C."/>
            <person name="Woyke T."/>
            <person name="Goodwin L."/>
            <person name="Pitluck S."/>
            <person name="Held B."/>
            <person name="Brettin T."/>
            <person name="Tapia R."/>
            <person name="Ivanova N."/>
            <person name="Mikhailova N."/>
            <person name="Pati A."/>
            <person name="Liolios K."/>
            <person name="Chen A."/>
            <person name="Palaniappan K."/>
            <person name="Land M."/>
            <person name="Hauser L."/>
            <person name="Chang Y.J."/>
            <person name="Jeffries C.D."/>
            <person name="Rohde M."/>
            <person name="Goker M."/>
            <person name="Bristow J."/>
            <person name="Eisen J.A."/>
            <person name="Markowitz V."/>
            <person name="Hugenholtz P."/>
            <person name="Klenk H.P."/>
            <person name="Kyrpides N.C."/>
        </authorList>
    </citation>
    <scope>NUCLEOTIDE SEQUENCE [LARGE SCALE GENOMIC DNA]</scope>
    <source>
        <strain evidence="12">DSM 45221 / IAM 15411 / JCM 23193 / KCTC 12865</strain>
    </source>
</reference>
<gene>
    <name evidence="11" type="ordered locus">Caka_0041</name>
</gene>
<evidence type="ECO:0000256" key="1">
    <source>
        <dbReference type="ARBA" id="ARBA00004141"/>
    </source>
</evidence>
<keyword evidence="12" id="KW-1185">Reference proteome</keyword>
<feature type="domain" description="CNNM transmembrane" evidence="10">
    <location>
        <begin position="1"/>
        <end position="180"/>
    </location>
</feature>
<evidence type="ECO:0000256" key="6">
    <source>
        <dbReference type="ARBA" id="ARBA00023136"/>
    </source>
</evidence>
<evidence type="ECO:0000256" key="4">
    <source>
        <dbReference type="ARBA" id="ARBA00022989"/>
    </source>
</evidence>
<sequence length="347" mass="38490">MLLLITYVCVALGFSFLCSLLEATLLTLTPTQLQSAKSEGKRWAQKLQALKQDIDQPLSAILTLNTIAHTMGATGAGAQYAKVYGDATGGIFAGLLTLAVLVFTEIIPKTLGARYSLAFAPFTAWFLPWLERVLRPVVWLCQNITRLITFGRASDRPRHREELLAVARLGVEDGSVQAHESRIVRNMLSMNQVDAANIMTPRPVMFMLSESMTLKEFADCVDAHPFSRIPVYGENREQMDGFILRAEVLRACLESPEQTLGELKRPIHFVAESMKVDALLEHLIGERAHIALVQDEFGSSVGLVTLEDVVETLVGVEIVDEQDAVEDLQQLARDLWKKRATKMGIEP</sequence>
<keyword evidence="5 7" id="KW-0129">CBS domain</keyword>
<evidence type="ECO:0000259" key="10">
    <source>
        <dbReference type="PROSITE" id="PS51846"/>
    </source>
</evidence>
<dbReference type="GO" id="GO:0005886">
    <property type="term" value="C:plasma membrane"/>
    <property type="evidence" value="ECO:0007669"/>
    <property type="project" value="TreeGrafter"/>
</dbReference>
<evidence type="ECO:0008006" key="13">
    <source>
        <dbReference type="Google" id="ProtNLM"/>
    </source>
</evidence>
<dbReference type="PROSITE" id="PS51846">
    <property type="entry name" value="CNNM"/>
    <property type="match status" value="1"/>
</dbReference>
<feature type="domain" description="CBS" evidence="9">
    <location>
        <begin position="263"/>
        <end position="321"/>
    </location>
</feature>
<evidence type="ECO:0000313" key="11">
    <source>
        <dbReference type="EMBL" id="ADE53070.1"/>
    </source>
</evidence>
<dbReference type="PANTHER" id="PTHR22777:SF4">
    <property type="entry name" value="UPF0053 PROTEIN SLL1254"/>
    <property type="match status" value="1"/>
</dbReference>
<keyword evidence="4 8" id="KW-1133">Transmembrane helix</keyword>
<dbReference type="RefSeq" id="WP_013041796.1">
    <property type="nucleotide sequence ID" value="NC_014008.1"/>
</dbReference>
<keyword evidence="6 8" id="KW-0472">Membrane</keyword>
<evidence type="ECO:0000256" key="8">
    <source>
        <dbReference type="PROSITE-ProRule" id="PRU01193"/>
    </source>
</evidence>
<dbReference type="AlphaFoldDB" id="D5EKI9"/>
<dbReference type="SUPFAM" id="SSF54631">
    <property type="entry name" value="CBS-domain pair"/>
    <property type="match status" value="1"/>
</dbReference>
<dbReference type="EMBL" id="CP001998">
    <property type="protein sequence ID" value="ADE53070.1"/>
    <property type="molecule type" value="Genomic_DNA"/>
</dbReference>
<evidence type="ECO:0000256" key="5">
    <source>
        <dbReference type="ARBA" id="ARBA00023122"/>
    </source>
</evidence>
<proteinExistence type="predicted"/>
<dbReference type="Pfam" id="PF01595">
    <property type="entry name" value="CNNM"/>
    <property type="match status" value="1"/>
</dbReference>
<dbReference type="OrthoDB" id="9798188at2"/>
<dbReference type="Proteomes" id="UP000000925">
    <property type="component" value="Chromosome"/>
</dbReference>